<organism evidence="2 3">
    <name type="scientific">Acinetobacter amyesii</name>
    <dbReference type="NCBI Taxonomy" id="2942470"/>
    <lineage>
        <taxon>Bacteria</taxon>
        <taxon>Pseudomonadati</taxon>
        <taxon>Pseudomonadota</taxon>
        <taxon>Gammaproteobacteria</taxon>
        <taxon>Moraxellales</taxon>
        <taxon>Moraxellaceae</taxon>
        <taxon>Acinetobacter</taxon>
    </lineage>
</organism>
<dbReference type="EMBL" id="MVKX01000005">
    <property type="protein sequence ID" value="OOV82735.1"/>
    <property type="molecule type" value="Genomic_DNA"/>
</dbReference>
<protein>
    <submittedName>
        <fullName evidence="2">Uncharacterized protein</fullName>
    </submittedName>
</protein>
<comment type="caution">
    <text evidence="2">The sequence shown here is derived from an EMBL/GenBank/DDBJ whole genome shotgun (WGS) entry which is preliminary data.</text>
</comment>
<evidence type="ECO:0000313" key="3">
    <source>
        <dbReference type="Proteomes" id="UP000191160"/>
    </source>
</evidence>
<gene>
    <name evidence="2" type="ORF">B1202_09805</name>
</gene>
<proteinExistence type="predicted"/>
<sequence>MTELLRHIDAIAREKNRDVLFVHFEEYDHQHPEKNTVRNDVMHWFDLQNIEYFPCMGLEGESLIDSYTGDLYLDVPFDESSPAYKTLSEYLEDEQGNMKIQGVLFFSLSLEIALEIEADLMEASAVDSEYAENEFGDQFGEGFIEDAESDPKDEAANERNTKNDKFDDGQIGTIQ</sequence>
<name>A0A1T1GYY0_9GAMM</name>
<feature type="region of interest" description="Disordered" evidence="1">
    <location>
        <begin position="137"/>
        <end position="175"/>
    </location>
</feature>
<evidence type="ECO:0000313" key="2">
    <source>
        <dbReference type="EMBL" id="OOV82735.1"/>
    </source>
</evidence>
<dbReference type="AlphaFoldDB" id="A0A1T1GYY0"/>
<evidence type="ECO:0000256" key="1">
    <source>
        <dbReference type="SAM" id="MobiDB-lite"/>
    </source>
</evidence>
<feature type="compositionally biased region" description="Basic and acidic residues" evidence="1">
    <location>
        <begin position="149"/>
        <end position="168"/>
    </location>
</feature>
<reference evidence="2 3" key="1">
    <citation type="submission" date="2017-02" db="EMBL/GenBank/DDBJ databases">
        <title>Acinetobacter sp. ANC 4945, whole genome shotgun sequencing project.</title>
        <authorList>
            <person name="Radolfova-Krizova L."/>
            <person name="Al Atrouni A."/>
            <person name="Nemec A."/>
        </authorList>
    </citation>
    <scope>NUCLEOTIDE SEQUENCE [LARGE SCALE GENOMIC DNA]</scope>
    <source>
        <strain evidence="2 3">ANC 4945</strain>
    </source>
</reference>
<dbReference type="Proteomes" id="UP000191160">
    <property type="component" value="Unassembled WGS sequence"/>
</dbReference>
<keyword evidence="3" id="KW-1185">Reference proteome</keyword>
<accession>A0A1T1GYY0</accession>